<feature type="compositionally biased region" description="Basic and acidic residues" evidence="1">
    <location>
        <begin position="745"/>
        <end position="761"/>
    </location>
</feature>
<dbReference type="Pfam" id="PF02178">
    <property type="entry name" value="AT_hook"/>
    <property type="match status" value="2"/>
</dbReference>
<dbReference type="GO" id="GO:0003677">
    <property type="term" value="F:DNA binding"/>
    <property type="evidence" value="ECO:0007669"/>
    <property type="project" value="InterPro"/>
</dbReference>
<organism evidence="2 3">
    <name type="scientific">Saccharata proteae CBS 121410</name>
    <dbReference type="NCBI Taxonomy" id="1314787"/>
    <lineage>
        <taxon>Eukaryota</taxon>
        <taxon>Fungi</taxon>
        <taxon>Dikarya</taxon>
        <taxon>Ascomycota</taxon>
        <taxon>Pezizomycotina</taxon>
        <taxon>Dothideomycetes</taxon>
        <taxon>Dothideomycetes incertae sedis</taxon>
        <taxon>Botryosphaeriales</taxon>
        <taxon>Saccharataceae</taxon>
        <taxon>Saccharata</taxon>
    </lineage>
</organism>
<evidence type="ECO:0000256" key="1">
    <source>
        <dbReference type="SAM" id="MobiDB-lite"/>
    </source>
</evidence>
<feature type="compositionally biased region" description="Basic and acidic residues" evidence="1">
    <location>
        <begin position="512"/>
        <end position="522"/>
    </location>
</feature>
<comment type="caution">
    <text evidence="2">The sequence shown here is derived from an EMBL/GenBank/DDBJ whole genome shotgun (WGS) entry which is preliminary data.</text>
</comment>
<dbReference type="SMART" id="SM00384">
    <property type="entry name" value="AT_hook"/>
    <property type="match status" value="3"/>
</dbReference>
<evidence type="ECO:0000313" key="3">
    <source>
        <dbReference type="Proteomes" id="UP000799776"/>
    </source>
</evidence>
<proteinExistence type="predicted"/>
<dbReference type="AlphaFoldDB" id="A0A9P4HYY9"/>
<feature type="compositionally biased region" description="Polar residues" evidence="1">
    <location>
        <begin position="221"/>
        <end position="243"/>
    </location>
</feature>
<feature type="compositionally biased region" description="Basic residues" evidence="1">
    <location>
        <begin position="86"/>
        <end position="95"/>
    </location>
</feature>
<feature type="compositionally biased region" description="Acidic residues" evidence="1">
    <location>
        <begin position="602"/>
        <end position="612"/>
    </location>
</feature>
<feature type="region of interest" description="Disordered" evidence="1">
    <location>
        <begin position="848"/>
        <end position="872"/>
    </location>
</feature>
<dbReference type="InterPro" id="IPR017956">
    <property type="entry name" value="AT_hook_DNA-bd_motif"/>
</dbReference>
<feature type="compositionally biased region" description="Low complexity" evidence="1">
    <location>
        <begin position="813"/>
        <end position="826"/>
    </location>
</feature>
<gene>
    <name evidence="2" type="ORF">K490DRAFT_61287</name>
</gene>
<feature type="compositionally biased region" description="Basic residues" evidence="1">
    <location>
        <begin position="103"/>
        <end position="118"/>
    </location>
</feature>
<feature type="region of interest" description="Disordered" evidence="1">
    <location>
        <begin position="399"/>
        <end position="437"/>
    </location>
</feature>
<feature type="compositionally biased region" description="Polar residues" evidence="1">
    <location>
        <begin position="425"/>
        <end position="437"/>
    </location>
</feature>
<dbReference type="EMBL" id="ML978711">
    <property type="protein sequence ID" value="KAF2091850.1"/>
    <property type="molecule type" value="Genomic_DNA"/>
</dbReference>
<feature type="region of interest" description="Disordered" evidence="1">
    <location>
        <begin position="549"/>
        <end position="826"/>
    </location>
</feature>
<feature type="region of interest" description="Disordered" evidence="1">
    <location>
        <begin position="339"/>
        <end position="380"/>
    </location>
</feature>
<feature type="compositionally biased region" description="Basic residues" evidence="1">
    <location>
        <begin position="137"/>
        <end position="152"/>
    </location>
</feature>
<accession>A0A9P4HYY9</accession>
<feature type="compositionally biased region" description="Low complexity" evidence="1">
    <location>
        <begin position="766"/>
        <end position="779"/>
    </location>
</feature>
<feature type="region of interest" description="Disordered" evidence="1">
    <location>
        <begin position="1"/>
        <end position="243"/>
    </location>
</feature>
<dbReference type="Proteomes" id="UP000799776">
    <property type="component" value="Unassembled WGS sequence"/>
</dbReference>
<feature type="compositionally biased region" description="Low complexity" evidence="1">
    <location>
        <begin position="697"/>
        <end position="706"/>
    </location>
</feature>
<feature type="compositionally biased region" description="Polar residues" evidence="1">
    <location>
        <begin position="359"/>
        <end position="369"/>
    </location>
</feature>
<feature type="compositionally biased region" description="Basic and acidic residues" evidence="1">
    <location>
        <begin position="782"/>
        <end position="804"/>
    </location>
</feature>
<feature type="compositionally biased region" description="Basic and acidic residues" evidence="1">
    <location>
        <begin position="848"/>
        <end position="864"/>
    </location>
</feature>
<keyword evidence="3" id="KW-1185">Reference proteome</keyword>
<dbReference type="PRINTS" id="PR00929">
    <property type="entry name" value="ATHOOK"/>
</dbReference>
<dbReference type="OrthoDB" id="3946221at2759"/>
<feature type="region of interest" description="Disordered" evidence="1">
    <location>
        <begin position="456"/>
        <end position="475"/>
    </location>
</feature>
<protein>
    <submittedName>
        <fullName evidence="2">Uncharacterized protein</fullName>
    </submittedName>
</protein>
<name>A0A9P4HYY9_9PEZI</name>
<reference evidence="2" key="1">
    <citation type="journal article" date="2020" name="Stud. Mycol.">
        <title>101 Dothideomycetes genomes: a test case for predicting lifestyles and emergence of pathogens.</title>
        <authorList>
            <person name="Haridas S."/>
            <person name="Albert R."/>
            <person name="Binder M."/>
            <person name="Bloem J."/>
            <person name="Labutti K."/>
            <person name="Salamov A."/>
            <person name="Andreopoulos B."/>
            <person name="Baker S."/>
            <person name="Barry K."/>
            <person name="Bills G."/>
            <person name="Bluhm B."/>
            <person name="Cannon C."/>
            <person name="Castanera R."/>
            <person name="Culley D."/>
            <person name="Daum C."/>
            <person name="Ezra D."/>
            <person name="Gonzalez J."/>
            <person name="Henrissat B."/>
            <person name="Kuo A."/>
            <person name="Liang C."/>
            <person name="Lipzen A."/>
            <person name="Lutzoni F."/>
            <person name="Magnuson J."/>
            <person name="Mondo S."/>
            <person name="Nolan M."/>
            <person name="Ohm R."/>
            <person name="Pangilinan J."/>
            <person name="Park H.-J."/>
            <person name="Ramirez L."/>
            <person name="Alfaro M."/>
            <person name="Sun H."/>
            <person name="Tritt A."/>
            <person name="Yoshinaga Y."/>
            <person name="Zwiers L.-H."/>
            <person name="Turgeon B."/>
            <person name="Goodwin S."/>
            <person name="Spatafora J."/>
            <person name="Crous P."/>
            <person name="Grigoriev I."/>
        </authorList>
    </citation>
    <scope>NUCLEOTIDE SEQUENCE</scope>
    <source>
        <strain evidence="2">CBS 121410</strain>
    </source>
</reference>
<feature type="compositionally biased region" description="Polar residues" evidence="1">
    <location>
        <begin position="24"/>
        <end position="36"/>
    </location>
</feature>
<sequence length="1234" mass="136629">MLSTPQRPGSSPWRIKVTVEAEPQTDSSQVSASMDTPSRAPIARVTTTTVPLKAPDESSPVKRGRGRPRKSSTTVPLRDPGDRSPVKRGRGRPRKSSVASPAPKKRNGTPMRRPRKSITRSPDEDDGESSVSDFSQTRKKTGTPRRRAKRSITKVPDGNVEASSASDLPQPKILGRSRKSKPDGIAKSLSAEEIPEMSASENQEDTPESSRSSQQDEDENLLNTTQHLPASRPSSSIPYSQTLAESFNIGNSHLETSASTDDVVPNAAVHDELSHDANMWRSMIRNQSHGVHHESSDEVETSDDEACDVTVPDVIGEATMLSSEGFSMVSIDSLPSRQAKTISPKAKRLPTKDAENDAETTNQTLAHQESTNEEALHLPRNRRIGDVSLTDLSLSYMPSSPPVRFSDRTPSATFLKSPSAPPRIEQTQYNPTEQSTPKLGNVVRAGIALQGVVDGNKRGTLDRRPSDDVREEEQRKRLDDLFSKFASGTSRELRAGLRLGEQLKQRAQSRAATRESTFEPEHPQSAPAGTGLGLDDNIFENVRENASFASFSGRLPTPEETGDYALHGPPETAPSSTKTASLNTLTVDHPNLQLISPAKSQEEEDSDADAGEYADATPSPKDTTSERSHNTSVAKPDWEDPRNPGEDWSHFWERRRGAASKQVDEANASQAIVVNSDDDKAEQQLANETFGDIWEEAASSSPSADSTKQTNVNRSKERADSLPVNERIVDYSKRPKPSVTIISRAELRRRSEQLHPNKSPERSSPQSLTRTQLRQRQTSFESRNEIKERRAARMAERRAKKDSGEVSASLGAFSSSGESDDSGSFFQHNLPAVFKKTKDGKVVEKIEISRVENQDESSPERKPIETTQDSSHVKLQQVQRIFAANVPPRSSPLKRQVFFSSPATTERSYIGNKSAIRPEESAYQDVTAESMTSDIRQLRNEIRTRSSDTGNFEGVDEAAEYDDEEDAGDDVSPGTEPHEIECPTCQHRSHYAPKLSPRKPLGPLFPKPLSHEAKSSSAAPIAAAEPEAVNQQSGLLSKLWSMSPFGSGSPSSEAPLHELAAPLDPLPKHFPWTLTHYKGFDSLYSRYKKQQVLFSPNNPENEGLLSQVHPHPQELREVNPRHKVTLSSYIGMEITKWGYTVRITQRQLVLCAIFMQRLTLEDEAEYERVVGHEMERYPPNDEPHSPIWALDVILMFFTLFASDLVRRDERKGLAIDRTGEMTITWPEGFESMLM</sequence>
<feature type="compositionally biased region" description="Basic and acidic residues" evidence="1">
    <location>
        <begin position="636"/>
        <end position="656"/>
    </location>
</feature>
<feature type="compositionally biased region" description="Polar residues" evidence="1">
    <location>
        <begin position="573"/>
        <end position="586"/>
    </location>
</feature>
<evidence type="ECO:0000313" key="2">
    <source>
        <dbReference type="EMBL" id="KAF2091850.1"/>
    </source>
</evidence>
<feature type="region of interest" description="Disordered" evidence="1">
    <location>
        <begin position="500"/>
        <end position="535"/>
    </location>
</feature>